<dbReference type="EMBL" id="MU006797">
    <property type="protein sequence ID" value="KAF2636571.1"/>
    <property type="molecule type" value="Genomic_DNA"/>
</dbReference>
<organism evidence="2 3">
    <name type="scientific">Massarina eburnea CBS 473.64</name>
    <dbReference type="NCBI Taxonomy" id="1395130"/>
    <lineage>
        <taxon>Eukaryota</taxon>
        <taxon>Fungi</taxon>
        <taxon>Dikarya</taxon>
        <taxon>Ascomycota</taxon>
        <taxon>Pezizomycotina</taxon>
        <taxon>Dothideomycetes</taxon>
        <taxon>Pleosporomycetidae</taxon>
        <taxon>Pleosporales</taxon>
        <taxon>Massarineae</taxon>
        <taxon>Massarinaceae</taxon>
        <taxon>Massarina</taxon>
    </lineage>
</organism>
<name>A0A6A6RPR5_9PLEO</name>
<sequence length="135" mass="15301">MPPLLLLPTELQIAIIEDLPVADKCSLTTTCKHLRAVTYPLLLRTIDFAVTPETLNNACVDLGKLILILLANPSMEKHVRKIQSTDPRRGFRPQKPSSIPTDAEVERFQHFYHQEIIRHCNSESIEDIRVSDTTS</sequence>
<gene>
    <name evidence="2" type="ORF">P280DRAFT_145113</name>
</gene>
<evidence type="ECO:0000313" key="2">
    <source>
        <dbReference type="EMBL" id="KAF2636571.1"/>
    </source>
</evidence>
<dbReference type="AlphaFoldDB" id="A0A6A6RPR5"/>
<proteinExistence type="predicted"/>
<dbReference type="InterPro" id="IPR036047">
    <property type="entry name" value="F-box-like_dom_sf"/>
</dbReference>
<feature type="domain" description="F-box" evidence="1">
    <location>
        <begin position="5"/>
        <end position="48"/>
    </location>
</feature>
<protein>
    <recommendedName>
        <fullName evidence="1">F-box domain-containing protein</fullName>
    </recommendedName>
</protein>
<accession>A0A6A6RPR5</accession>
<dbReference type="SUPFAM" id="SSF81383">
    <property type="entry name" value="F-box domain"/>
    <property type="match status" value="1"/>
</dbReference>
<dbReference type="Pfam" id="PF12937">
    <property type="entry name" value="F-box-like"/>
    <property type="match status" value="1"/>
</dbReference>
<dbReference type="InterPro" id="IPR001810">
    <property type="entry name" value="F-box_dom"/>
</dbReference>
<evidence type="ECO:0000259" key="1">
    <source>
        <dbReference type="Pfam" id="PF12937"/>
    </source>
</evidence>
<dbReference type="Proteomes" id="UP000799753">
    <property type="component" value="Unassembled WGS sequence"/>
</dbReference>
<keyword evidence="3" id="KW-1185">Reference proteome</keyword>
<evidence type="ECO:0000313" key="3">
    <source>
        <dbReference type="Proteomes" id="UP000799753"/>
    </source>
</evidence>
<reference evidence="2" key="1">
    <citation type="journal article" date="2020" name="Stud. Mycol.">
        <title>101 Dothideomycetes genomes: a test case for predicting lifestyles and emergence of pathogens.</title>
        <authorList>
            <person name="Haridas S."/>
            <person name="Albert R."/>
            <person name="Binder M."/>
            <person name="Bloem J."/>
            <person name="Labutti K."/>
            <person name="Salamov A."/>
            <person name="Andreopoulos B."/>
            <person name="Baker S."/>
            <person name="Barry K."/>
            <person name="Bills G."/>
            <person name="Bluhm B."/>
            <person name="Cannon C."/>
            <person name="Castanera R."/>
            <person name="Culley D."/>
            <person name="Daum C."/>
            <person name="Ezra D."/>
            <person name="Gonzalez J."/>
            <person name="Henrissat B."/>
            <person name="Kuo A."/>
            <person name="Liang C."/>
            <person name="Lipzen A."/>
            <person name="Lutzoni F."/>
            <person name="Magnuson J."/>
            <person name="Mondo S."/>
            <person name="Nolan M."/>
            <person name="Ohm R."/>
            <person name="Pangilinan J."/>
            <person name="Park H.-J."/>
            <person name="Ramirez L."/>
            <person name="Alfaro M."/>
            <person name="Sun H."/>
            <person name="Tritt A."/>
            <person name="Yoshinaga Y."/>
            <person name="Zwiers L.-H."/>
            <person name="Turgeon B."/>
            <person name="Goodwin S."/>
            <person name="Spatafora J."/>
            <person name="Crous P."/>
            <person name="Grigoriev I."/>
        </authorList>
    </citation>
    <scope>NUCLEOTIDE SEQUENCE</scope>
    <source>
        <strain evidence="2">CBS 473.64</strain>
    </source>
</reference>